<gene>
    <name evidence="1" type="ORF">KC01_LOCUS36900</name>
</gene>
<dbReference type="AlphaFoldDB" id="A0AAV2MA74"/>
<keyword evidence="2" id="KW-1185">Reference proteome</keyword>
<reference evidence="1 2" key="1">
    <citation type="submission" date="2024-04" db="EMBL/GenBank/DDBJ databases">
        <authorList>
            <person name="Waldvogel A.-M."/>
            <person name="Schoenle A."/>
        </authorList>
    </citation>
    <scope>NUCLEOTIDE SEQUENCE [LARGE SCALE GENOMIC DNA]</scope>
</reference>
<name>A0AAV2MA74_KNICA</name>
<dbReference type="Proteomes" id="UP001497482">
    <property type="component" value="Chromosome 7"/>
</dbReference>
<protein>
    <submittedName>
        <fullName evidence="1">Uncharacterized protein</fullName>
    </submittedName>
</protein>
<evidence type="ECO:0000313" key="2">
    <source>
        <dbReference type="Proteomes" id="UP001497482"/>
    </source>
</evidence>
<proteinExistence type="predicted"/>
<sequence length="96" mass="10866">MSQNQREVGVGPTLQWCHRTREKSVSVQLYSGVTEPERSRCRSNSTVVSQNQREVSVGPALQWCHRTREKSVSVQLYSGVTEPERSRCRSNSTVVS</sequence>
<evidence type="ECO:0000313" key="1">
    <source>
        <dbReference type="EMBL" id="CAL1610248.1"/>
    </source>
</evidence>
<organism evidence="1 2">
    <name type="scientific">Knipowitschia caucasica</name>
    <name type="common">Caucasian dwarf goby</name>
    <name type="synonym">Pomatoschistus caucasicus</name>
    <dbReference type="NCBI Taxonomy" id="637954"/>
    <lineage>
        <taxon>Eukaryota</taxon>
        <taxon>Metazoa</taxon>
        <taxon>Chordata</taxon>
        <taxon>Craniata</taxon>
        <taxon>Vertebrata</taxon>
        <taxon>Euteleostomi</taxon>
        <taxon>Actinopterygii</taxon>
        <taxon>Neopterygii</taxon>
        <taxon>Teleostei</taxon>
        <taxon>Neoteleostei</taxon>
        <taxon>Acanthomorphata</taxon>
        <taxon>Gobiaria</taxon>
        <taxon>Gobiiformes</taxon>
        <taxon>Gobioidei</taxon>
        <taxon>Gobiidae</taxon>
        <taxon>Gobiinae</taxon>
        <taxon>Knipowitschia</taxon>
    </lineage>
</organism>
<accession>A0AAV2MA74</accession>
<dbReference type="EMBL" id="OZ035829">
    <property type="protein sequence ID" value="CAL1610248.1"/>
    <property type="molecule type" value="Genomic_DNA"/>
</dbReference>